<accession>A0A8J5NFE8</accession>
<dbReference type="AlphaFoldDB" id="A0A8J5NFE8"/>
<protein>
    <recommendedName>
        <fullName evidence="3">Endonuclease/exonuclease/phosphatase domain-containing protein</fullName>
    </recommendedName>
</protein>
<dbReference type="Proteomes" id="UP000694050">
    <property type="component" value="Unassembled WGS sequence"/>
</dbReference>
<proteinExistence type="predicted"/>
<sequence>MAGNRRHSQQIRENDKKPLRIFQANVGKFPPAHVCALALADSERYDIVLLPEPWTSHTESHFLTKTYPANDTFTPVDMWSSNDTQPQVMTYVRRDSRLVADQIQPREIRATTEDELKRFVEIVELGATEIPPADSTPAELDELASSLVSLPTSAAKAAGRPARKGGRSASWWTEECAGAAAASRAIR</sequence>
<evidence type="ECO:0000313" key="1">
    <source>
        <dbReference type="EMBL" id="KAG7403636.1"/>
    </source>
</evidence>
<reference evidence="1" key="1">
    <citation type="submission" date="2021-04" db="EMBL/GenBank/DDBJ databases">
        <title>First draft genome resource for Brassicaceae pathogens Fusarium oxysporum f. sp. raphani and Fusarium oxysporum f. sp. rapae.</title>
        <authorList>
            <person name="Asai S."/>
        </authorList>
    </citation>
    <scope>NUCLEOTIDE SEQUENCE</scope>
    <source>
        <strain evidence="1">Tf1208</strain>
    </source>
</reference>
<evidence type="ECO:0008006" key="3">
    <source>
        <dbReference type="Google" id="ProtNLM"/>
    </source>
</evidence>
<comment type="caution">
    <text evidence="1">The sequence shown here is derived from an EMBL/GenBank/DDBJ whole genome shotgun (WGS) entry which is preliminary data.</text>
</comment>
<dbReference type="EMBL" id="JAELUQ010000014">
    <property type="protein sequence ID" value="KAG7403636.1"/>
    <property type="molecule type" value="Genomic_DNA"/>
</dbReference>
<gene>
    <name evidence="1" type="ORF">Forpe1208_v016330</name>
</gene>
<organism evidence="1 2">
    <name type="scientific">Fusarium oxysporum f. sp. rapae</name>
    <dbReference type="NCBI Taxonomy" id="485398"/>
    <lineage>
        <taxon>Eukaryota</taxon>
        <taxon>Fungi</taxon>
        <taxon>Dikarya</taxon>
        <taxon>Ascomycota</taxon>
        <taxon>Pezizomycotina</taxon>
        <taxon>Sordariomycetes</taxon>
        <taxon>Hypocreomycetidae</taxon>
        <taxon>Hypocreales</taxon>
        <taxon>Nectriaceae</taxon>
        <taxon>Fusarium</taxon>
        <taxon>Fusarium oxysporum species complex</taxon>
    </lineage>
</organism>
<evidence type="ECO:0000313" key="2">
    <source>
        <dbReference type="Proteomes" id="UP000694050"/>
    </source>
</evidence>
<name>A0A8J5NFE8_FUSOX</name>